<dbReference type="AlphaFoldDB" id="A0A5R8ZHZ4"/>
<organism evidence="3 4">
    <name type="scientific">Pseudomonas mosselii</name>
    <dbReference type="NCBI Taxonomy" id="78327"/>
    <lineage>
        <taxon>Bacteria</taxon>
        <taxon>Pseudomonadati</taxon>
        <taxon>Pseudomonadota</taxon>
        <taxon>Gammaproteobacteria</taxon>
        <taxon>Pseudomonadales</taxon>
        <taxon>Pseudomonadaceae</taxon>
        <taxon>Pseudomonas</taxon>
    </lineage>
</organism>
<protein>
    <submittedName>
        <fullName evidence="3">Cointegrate resolution protein T</fullName>
    </submittedName>
</protein>
<evidence type="ECO:0000313" key="4">
    <source>
        <dbReference type="Proteomes" id="UP000309819"/>
    </source>
</evidence>
<accession>A0A5R8ZHZ4</accession>
<gene>
    <name evidence="3" type="ORF">FEM01_02380</name>
</gene>
<evidence type="ECO:0000313" key="3">
    <source>
        <dbReference type="EMBL" id="TLP65044.1"/>
    </source>
</evidence>
<reference evidence="3 4" key="1">
    <citation type="submission" date="2019-05" db="EMBL/GenBank/DDBJ databases">
        <title>Pseudomonas sp. SC006 isolated from lettuce that can produce HBGAs.</title>
        <authorList>
            <person name="Wang D."/>
            <person name="Liao N."/>
            <person name="Liu D."/>
            <person name="Zhang Z."/>
            <person name="Zou S."/>
        </authorList>
    </citation>
    <scope>NUCLEOTIDE SEQUENCE [LARGE SCALE GENOMIC DNA]</scope>
    <source>
        <strain evidence="3 4">SC006</strain>
    </source>
</reference>
<feature type="domain" description="KfrA N-terminal DNA-binding" evidence="2">
    <location>
        <begin position="7"/>
        <end position="116"/>
    </location>
</feature>
<evidence type="ECO:0000256" key="1">
    <source>
        <dbReference type="SAM" id="Coils"/>
    </source>
</evidence>
<dbReference type="InterPro" id="IPR021104">
    <property type="entry name" value="KfrA_DNA-bd_N"/>
</dbReference>
<dbReference type="OrthoDB" id="7015148at2"/>
<feature type="coiled-coil region" evidence="1">
    <location>
        <begin position="114"/>
        <end position="215"/>
    </location>
</feature>
<comment type="caution">
    <text evidence="3">The sequence shown here is derived from an EMBL/GenBank/DDBJ whole genome shotgun (WGS) entry which is preliminary data.</text>
</comment>
<sequence>MSRVGVTKEAVEQARDTLLARGEYPSIDAVRIELGNTGSKSTIHRYLKALEQPVKLGDAAGLSAPLGRLVEQLSAQLQREAQACVEVAQTAFEQQQAQLQGQLALAQRALAAAHQQHEVQLSALQLRLADKEQQLQLAEQRHEQELGRQQTQLRQLQGQLQTVQQGALARQAELTQLHRDNGRLQAEQRQTQEALARLEAQLEQRDAQVQGLRAMLAQAQGVGEELRRQCAERDQALAQLRLP</sequence>
<keyword evidence="1" id="KW-0175">Coiled coil</keyword>
<dbReference type="Pfam" id="PF11740">
    <property type="entry name" value="KfrA_N"/>
    <property type="match status" value="1"/>
</dbReference>
<evidence type="ECO:0000259" key="2">
    <source>
        <dbReference type="Pfam" id="PF11740"/>
    </source>
</evidence>
<dbReference type="RefSeq" id="WP_138217676.1">
    <property type="nucleotide sequence ID" value="NZ_VAUO01000001.1"/>
</dbReference>
<dbReference type="Proteomes" id="UP000309819">
    <property type="component" value="Unassembled WGS sequence"/>
</dbReference>
<dbReference type="EMBL" id="VAUO01000001">
    <property type="protein sequence ID" value="TLP65044.1"/>
    <property type="molecule type" value="Genomic_DNA"/>
</dbReference>
<keyword evidence="4" id="KW-1185">Reference proteome</keyword>
<name>A0A5R8ZHZ4_9PSED</name>
<proteinExistence type="predicted"/>